<dbReference type="RefSeq" id="WP_189006653.1">
    <property type="nucleotide sequence ID" value="NZ_BMHE01000001.1"/>
</dbReference>
<dbReference type="PANTHER" id="PTHR43130:SF3">
    <property type="entry name" value="HTH-TYPE TRANSCRIPTIONAL REGULATOR RV1931C"/>
    <property type="match status" value="1"/>
</dbReference>
<evidence type="ECO:0000313" key="3">
    <source>
        <dbReference type="Proteomes" id="UP000615455"/>
    </source>
</evidence>
<keyword evidence="3" id="KW-1185">Reference proteome</keyword>
<dbReference type="PANTHER" id="PTHR43130">
    <property type="entry name" value="ARAC-FAMILY TRANSCRIPTIONAL REGULATOR"/>
    <property type="match status" value="1"/>
</dbReference>
<dbReference type="Pfam" id="PF01965">
    <property type="entry name" value="DJ-1_PfpI"/>
    <property type="match status" value="1"/>
</dbReference>
<feature type="domain" description="DJ-1/PfpI" evidence="1">
    <location>
        <begin position="1"/>
        <end position="166"/>
    </location>
</feature>
<protein>
    <submittedName>
        <fullName evidence="2">Dimethylglycine dehydrogenase</fullName>
    </submittedName>
</protein>
<organism evidence="2 3">
    <name type="scientific">Paenibacillus marchantiophytorum</name>
    <dbReference type="NCBI Taxonomy" id="1619310"/>
    <lineage>
        <taxon>Bacteria</taxon>
        <taxon>Bacillati</taxon>
        <taxon>Bacillota</taxon>
        <taxon>Bacilli</taxon>
        <taxon>Bacillales</taxon>
        <taxon>Paenibacillaceae</taxon>
        <taxon>Paenibacillus</taxon>
    </lineage>
</organism>
<dbReference type="CDD" id="cd03139">
    <property type="entry name" value="GATase1_PfpI_2"/>
    <property type="match status" value="1"/>
</dbReference>
<evidence type="ECO:0000259" key="1">
    <source>
        <dbReference type="Pfam" id="PF01965"/>
    </source>
</evidence>
<evidence type="ECO:0000313" key="2">
    <source>
        <dbReference type="EMBL" id="GGI43692.1"/>
    </source>
</evidence>
<dbReference type="SUPFAM" id="SSF52317">
    <property type="entry name" value="Class I glutamine amidotransferase-like"/>
    <property type="match status" value="1"/>
</dbReference>
<gene>
    <name evidence="2" type="ORF">GCM10008018_03390</name>
</gene>
<dbReference type="Proteomes" id="UP000615455">
    <property type="component" value="Unassembled WGS sequence"/>
</dbReference>
<reference evidence="3" key="1">
    <citation type="journal article" date="2019" name="Int. J. Syst. Evol. Microbiol.">
        <title>The Global Catalogue of Microorganisms (GCM) 10K type strain sequencing project: providing services to taxonomists for standard genome sequencing and annotation.</title>
        <authorList>
            <consortium name="The Broad Institute Genomics Platform"/>
            <consortium name="The Broad Institute Genome Sequencing Center for Infectious Disease"/>
            <person name="Wu L."/>
            <person name="Ma J."/>
        </authorList>
    </citation>
    <scope>NUCLEOTIDE SEQUENCE [LARGE SCALE GENOMIC DNA]</scope>
    <source>
        <strain evidence="3">CGMCC 1.15043</strain>
    </source>
</reference>
<dbReference type="InterPro" id="IPR029062">
    <property type="entry name" value="Class_I_gatase-like"/>
</dbReference>
<dbReference type="InterPro" id="IPR052158">
    <property type="entry name" value="INH-QAR"/>
</dbReference>
<dbReference type="Gene3D" id="3.40.50.880">
    <property type="match status" value="1"/>
</dbReference>
<name>A0ABQ2BN95_9BACL</name>
<dbReference type="EMBL" id="BMHE01000001">
    <property type="protein sequence ID" value="GGI43692.1"/>
    <property type="molecule type" value="Genomic_DNA"/>
</dbReference>
<sequence length="200" mass="21824">MKIAFVLFDGVTTLDFTGFYEAITWLRILGAKADVSWDFCAMQEEITDDRGLIMKANRVSPDLSGYGLVFVPGGFATRQLRYDADFITWLQTASAATYKVSVCTGALLLGAAGFLQGKKATTNPSAYELLAPYCAEVIETRLVKDGNLFTGGGVSASLDLGLFVVESLTDSVFVQQVQVKMDYPYYRAGQYSVIATKQIL</sequence>
<proteinExistence type="predicted"/>
<comment type="caution">
    <text evidence="2">The sequence shown here is derived from an EMBL/GenBank/DDBJ whole genome shotgun (WGS) entry which is preliminary data.</text>
</comment>
<accession>A0ABQ2BN95</accession>
<dbReference type="InterPro" id="IPR002818">
    <property type="entry name" value="DJ-1/PfpI"/>
</dbReference>